<dbReference type="EMBL" id="CP115611">
    <property type="protein sequence ID" value="WBW71672.1"/>
    <property type="molecule type" value="Genomic_DNA"/>
</dbReference>
<dbReference type="KEGG" id="som:SOMG_00447"/>
<keyword evidence="6" id="KW-1185">Reference proteome</keyword>
<dbReference type="AlphaFoldDB" id="A0AAF0AUI9"/>
<evidence type="ECO:0000256" key="2">
    <source>
        <dbReference type="ARBA" id="ARBA00073387"/>
    </source>
</evidence>
<dbReference type="PANTHER" id="PTHR11937">
    <property type="entry name" value="ACTIN"/>
    <property type="match status" value="1"/>
</dbReference>
<dbReference type="RefSeq" id="XP_056035915.1">
    <property type="nucleotide sequence ID" value="XM_056179241.1"/>
</dbReference>
<evidence type="ECO:0000256" key="4">
    <source>
        <dbReference type="ARBA" id="ARBA00083222"/>
    </source>
</evidence>
<dbReference type="Proteomes" id="UP001212411">
    <property type="component" value="Chromosome 1"/>
</dbReference>
<dbReference type="InterPro" id="IPR004000">
    <property type="entry name" value="Actin"/>
</dbReference>
<dbReference type="GO" id="GO:0005869">
    <property type="term" value="C:dynactin complex"/>
    <property type="evidence" value="ECO:0007669"/>
    <property type="project" value="UniProtKB-ARBA"/>
</dbReference>
<dbReference type="FunFam" id="3.30.420.40:FF:000502">
    <property type="entry name" value="Actin-Related Proteins"/>
    <property type="match status" value="1"/>
</dbReference>
<protein>
    <recommendedName>
        <fullName evidence="2">Centractin</fullName>
    </recommendedName>
    <alternativeName>
        <fullName evidence="3">Actin-like protein</fullName>
    </alternativeName>
    <alternativeName>
        <fullName evidence="4">Actin-related protein 1</fullName>
    </alternativeName>
</protein>
<sequence>MEEALTNQTVCIDNGSGFLKAGFSGDDVPQCLFSNVSCCLLTCNCSIGRTKHTRVMPSHLQQDTYIGSKVQELRGLLKLEYPVQRGLVKNWCDMEKIWSWVYSNELQTLPEDHPVLLAEPPFNNAKNKERMAEIFFETFNVPALNFSLQPVLALYATARTTGLVVEVGEGLTHTVPVFDGFVLSSAQRDDYGGKDITDYLQLQLRQLGYRFVTSAETEIVREIKEACCYISPNFQTEEKTNSSFNTKLRQFTLPDGQTLKLGSECFRAPELLFRPELIGYENGGIQHQIVQAVMRSDLDLRKDLLNNIVLSGGCTLLNGFGDRLLKELQGSGDVRNCVKIYTPQERRYAAWTGASILASLSTFSNIQVTSETYKSDPYCIFK</sequence>
<dbReference type="FunFam" id="3.90.640.10:FF:000007">
    <property type="entry name" value="Actin like 7B"/>
    <property type="match status" value="1"/>
</dbReference>
<dbReference type="Pfam" id="PF00022">
    <property type="entry name" value="Actin"/>
    <property type="match status" value="1"/>
</dbReference>
<evidence type="ECO:0000256" key="3">
    <source>
        <dbReference type="ARBA" id="ARBA00076361"/>
    </source>
</evidence>
<dbReference type="SUPFAM" id="SSF53067">
    <property type="entry name" value="Actin-like ATPase domain"/>
    <property type="match status" value="2"/>
</dbReference>
<dbReference type="SMART" id="SM00268">
    <property type="entry name" value="ACTIN"/>
    <property type="match status" value="1"/>
</dbReference>
<accession>A0AAF0AUI9</accession>
<name>A0AAF0AUI9_9SCHI</name>
<evidence type="ECO:0000256" key="1">
    <source>
        <dbReference type="ARBA" id="ARBA00038483"/>
    </source>
</evidence>
<dbReference type="InterPro" id="IPR043129">
    <property type="entry name" value="ATPase_NBD"/>
</dbReference>
<dbReference type="Gene3D" id="3.30.420.40">
    <property type="match status" value="2"/>
</dbReference>
<reference evidence="5 6" key="1">
    <citation type="journal article" date="2023" name="G3 (Bethesda)">
        <title>A high-quality reference genome for the fission yeast Schizosaccharomyces osmophilus.</title>
        <authorList>
            <person name="Jia G.S."/>
            <person name="Zhang W.C."/>
            <person name="Liang Y."/>
            <person name="Liu X.H."/>
            <person name="Rhind N."/>
            <person name="Pidoux A."/>
            <person name="Brysch-Herzberg M."/>
            <person name="Du L.L."/>
        </authorList>
    </citation>
    <scope>NUCLEOTIDE SEQUENCE [LARGE SCALE GENOMIC DNA]</scope>
    <source>
        <strain evidence="5 6">CBS 15793</strain>
    </source>
</reference>
<organism evidence="5 6">
    <name type="scientific">Schizosaccharomyces osmophilus</name>
    <dbReference type="NCBI Taxonomy" id="2545709"/>
    <lineage>
        <taxon>Eukaryota</taxon>
        <taxon>Fungi</taxon>
        <taxon>Dikarya</taxon>
        <taxon>Ascomycota</taxon>
        <taxon>Taphrinomycotina</taxon>
        <taxon>Schizosaccharomycetes</taxon>
        <taxon>Schizosaccharomycetales</taxon>
        <taxon>Schizosaccharomycetaceae</taxon>
        <taxon>Schizosaccharomyces</taxon>
    </lineage>
</organism>
<dbReference type="PRINTS" id="PR00190">
    <property type="entry name" value="ACTIN"/>
</dbReference>
<gene>
    <name evidence="5" type="primary">arp1</name>
    <name evidence="5" type="ORF">SOMG_00447</name>
</gene>
<evidence type="ECO:0000313" key="6">
    <source>
        <dbReference type="Proteomes" id="UP001212411"/>
    </source>
</evidence>
<proteinExistence type="inferred from homology"/>
<comment type="similarity">
    <text evidence="1">Belongs to the actin family. ARP1 subfamily.</text>
</comment>
<dbReference type="CDD" id="cd10216">
    <property type="entry name" value="ASKHA_NBD_Arp1"/>
    <property type="match status" value="1"/>
</dbReference>
<dbReference type="Gene3D" id="3.90.640.10">
    <property type="entry name" value="Actin, Chain A, domain 4"/>
    <property type="match status" value="1"/>
</dbReference>
<evidence type="ECO:0000313" key="5">
    <source>
        <dbReference type="EMBL" id="WBW71672.1"/>
    </source>
</evidence>
<dbReference type="GeneID" id="80873930"/>